<accession>A0A1S7TW82</accession>
<dbReference type="AntiFam" id="ANF00011">
    <property type="entry name" value="tRNA translation"/>
</dbReference>
<dbReference type="AlphaFoldDB" id="A0A1S7TW82"/>
<sequence length="81" mass="9501">MGELFQAFQQVRPVAIRLSEWRVSYHSLLYVLPPCLLTGLNWLRWQDLNLRPLGYEPSELPGCSTPTYSFSKTNRQYFCCN</sequence>
<dbReference type="Proteomes" id="UP000192140">
    <property type="component" value="Unassembled WGS sequence"/>
</dbReference>
<organism evidence="1 2">
    <name type="scientific">Agrobacterium deltaense NCPPB 1641</name>
    <dbReference type="NCBI Taxonomy" id="1183425"/>
    <lineage>
        <taxon>Bacteria</taxon>
        <taxon>Pseudomonadati</taxon>
        <taxon>Pseudomonadota</taxon>
        <taxon>Alphaproteobacteria</taxon>
        <taxon>Hyphomicrobiales</taxon>
        <taxon>Rhizobiaceae</taxon>
        <taxon>Rhizobium/Agrobacterium group</taxon>
        <taxon>Agrobacterium</taxon>
    </lineage>
</organism>
<protein>
    <submittedName>
        <fullName evidence="1">Uncharacterized protein</fullName>
    </submittedName>
</protein>
<evidence type="ECO:0000313" key="2">
    <source>
        <dbReference type="Proteomes" id="UP000192140"/>
    </source>
</evidence>
<proteinExistence type="predicted"/>
<name>A0A1S7TW82_9HYPH</name>
<keyword evidence="2" id="KW-1185">Reference proteome</keyword>
<dbReference type="EMBL" id="FCNP01000033">
    <property type="protein sequence ID" value="CVI58801.1"/>
    <property type="molecule type" value="Genomic_DNA"/>
</dbReference>
<evidence type="ECO:0000313" key="1">
    <source>
        <dbReference type="EMBL" id="CVI58801.1"/>
    </source>
</evidence>
<gene>
    <name evidence="1" type="ORF">AGR7A_Lc120264</name>
</gene>
<reference evidence="1" key="1">
    <citation type="submission" date="2016-01" db="EMBL/GenBank/DDBJ databases">
        <authorList>
            <person name="Regsiter A."/>
            <person name="william w."/>
        </authorList>
    </citation>
    <scope>NUCLEOTIDE SEQUENCE</scope>
    <source>
        <strain evidence="1">NCPPB 1641</strain>
    </source>
</reference>
<comment type="caution">
    <text evidence="1">The sequence shown here is derived from an EMBL/GenBank/DDBJ whole genome shotgun (WGS) entry which is preliminary data.</text>
</comment>